<evidence type="ECO:0000256" key="2">
    <source>
        <dbReference type="HAMAP-Rule" id="MF_00444"/>
    </source>
</evidence>
<dbReference type="InterPro" id="IPR023562">
    <property type="entry name" value="ClpP/TepA"/>
</dbReference>
<reference evidence="4" key="1">
    <citation type="submission" date="2020-12" db="EMBL/GenBank/DDBJ databases">
        <title>Prauserella sp. ASG 168, a novel actinomycete isolated from cave rock.</title>
        <authorList>
            <person name="Suriyachadkun C."/>
        </authorList>
    </citation>
    <scope>NUCLEOTIDE SEQUENCE</scope>
    <source>
        <strain evidence="4">ASG 168</strain>
    </source>
</reference>
<evidence type="ECO:0000313" key="5">
    <source>
        <dbReference type="Proteomes" id="UP000635245"/>
    </source>
</evidence>
<dbReference type="NCBIfam" id="NF009205">
    <property type="entry name" value="PRK12553.1"/>
    <property type="match status" value="1"/>
</dbReference>
<dbReference type="CDD" id="cd07017">
    <property type="entry name" value="S14_ClpP_2"/>
    <property type="match status" value="1"/>
</dbReference>
<comment type="caution">
    <text evidence="2">Lacks conserved residue(s) required for the propagation of feature annotation.</text>
</comment>
<proteinExistence type="inferred from homology"/>
<comment type="function">
    <text evidence="2">Cleaves peptides in various proteins in a process that requires ATP hydrolysis. Has a chymotrypsin-like activity. Plays a major role in the degradation of misfolded proteins.</text>
</comment>
<keyword evidence="2 4" id="KW-0645">Protease</keyword>
<dbReference type="GO" id="GO:0051117">
    <property type="term" value="F:ATPase binding"/>
    <property type="evidence" value="ECO:0007669"/>
    <property type="project" value="TreeGrafter"/>
</dbReference>
<keyword evidence="5" id="KW-1185">Reference proteome</keyword>
<keyword evidence="2" id="KW-0720">Serine protease</keyword>
<accession>A0A934QP06</accession>
<keyword evidence="2" id="KW-0378">Hydrolase</keyword>
<keyword evidence="2" id="KW-0963">Cytoplasm</keyword>
<organism evidence="4 5">
    <name type="scientific">Prauserella cavernicola</name>
    <dbReference type="NCBI Taxonomy" id="2800127"/>
    <lineage>
        <taxon>Bacteria</taxon>
        <taxon>Bacillati</taxon>
        <taxon>Actinomycetota</taxon>
        <taxon>Actinomycetes</taxon>
        <taxon>Pseudonocardiales</taxon>
        <taxon>Pseudonocardiaceae</taxon>
        <taxon>Prauserella</taxon>
    </lineage>
</organism>
<protein>
    <recommendedName>
        <fullName evidence="2 3">ATP-dependent Clp protease proteolytic subunit</fullName>
        <ecNumber evidence="2">3.4.21.92</ecNumber>
    </recommendedName>
    <alternativeName>
        <fullName evidence="2">Endopeptidase Clp</fullName>
    </alternativeName>
</protein>
<comment type="similarity">
    <text evidence="1 2 3">Belongs to the peptidase S14 family.</text>
</comment>
<dbReference type="PRINTS" id="PR00127">
    <property type="entry name" value="CLPPROTEASEP"/>
</dbReference>
<comment type="catalytic activity">
    <reaction evidence="2">
        <text>Hydrolysis of proteins to small peptides in the presence of ATP and magnesium. alpha-casein is the usual test substrate. In the absence of ATP, only oligopeptides shorter than five residues are hydrolyzed (such as succinyl-Leu-Tyr-|-NHMec, and Leu-Tyr-Leu-|-Tyr-Trp, in which cleavage of the -Tyr-|-Leu- and -Tyr-|-Trp bonds also occurs).</text>
        <dbReference type="EC" id="3.4.21.92"/>
    </reaction>
</comment>
<dbReference type="EMBL" id="JAENJH010000001">
    <property type="protein sequence ID" value="MBK1783436.1"/>
    <property type="molecule type" value="Genomic_DNA"/>
</dbReference>
<evidence type="ECO:0000313" key="4">
    <source>
        <dbReference type="EMBL" id="MBK1783436.1"/>
    </source>
</evidence>
<dbReference type="PANTHER" id="PTHR10381">
    <property type="entry name" value="ATP-DEPENDENT CLP PROTEASE PROTEOLYTIC SUBUNIT"/>
    <property type="match status" value="1"/>
</dbReference>
<evidence type="ECO:0000256" key="3">
    <source>
        <dbReference type="RuleBase" id="RU003567"/>
    </source>
</evidence>
<dbReference type="GO" id="GO:0004252">
    <property type="term" value="F:serine-type endopeptidase activity"/>
    <property type="evidence" value="ECO:0007669"/>
    <property type="project" value="UniProtKB-UniRule"/>
</dbReference>
<sequence>MTAPDGHSRHIPSFVERTGYGLMQSTPYQKLFEDRQIMLGAPIDDVSANDVMVQLLHLEYENPERDILLYLNSPGGSITSLMAIYDTMRYIHADVATVCLGQAADAAAVLLAAGAPGKRLALPGARVVLTQPSVEGVRGQVSDLEIQAAEIGRRRAQLESILAWHTGREPDAVSADLERTTVLTADQARERGIVDEVLPARRAVA</sequence>
<comment type="subcellular location">
    <subcellularLocation>
        <location evidence="2">Cytoplasm</location>
    </subcellularLocation>
</comment>
<dbReference type="Pfam" id="PF00574">
    <property type="entry name" value="CLP_protease"/>
    <property type="match status" value="1"/>
</dbReference>
<dbReference type="RefSeq" id="WP_200314743.1">
    <property type="nucleotide sequence ID" value="NZ_JAENJH010000001.1"/>
</dbReference>
<evidence type="ECO:0000256" key="1">
    <source>
        <dbReference type="ARBA" id="ARBA00007039"/>
    </source>
</evidence>
<dbReference type="GO" id="GO:0006515">
    <property type="term" value="P:protein quality control for misfolded or incompletely synthesized proteins"/>
    <property type="evidence" value="ECO:0007669"/>
    <property type="project" value="TreeGrafter"/>
</dbReference>
<dbReference type="GO" id="GO:0009368">
    <property type="term" value="C:endopeptidase Clp complex"/>
    <property type="evidence" value="ECO:0007669"/>
    <property type="project" value="TreeGrafter"/>
</dbReference>
<dbReference type="EC" id="3.4.21.92" evidence="2"/>
<dbReference type="GO" id="GO:0005737">
    <property type="term" value="C:cytoplasm"/>
    <property type="evidence" value="ECO:0007669"/>
    <property type="project" value="UniProtKB-SubCell"/>
</dbReference>
<dbReference type="SUPFAM" id="SSF52096">
    <property type="entry name" value="ClpP/crotonase"/>
    <property type="match status" value="1"/>
</dbReference>
<dbReference type="HAMAP" id="MF_00444">
    <property type="entry name" value="ClpP"/>
    <property type="match status" value="1"/>
</dbReference>
<dbReference type="InterPro" id="IPR029045">
    <property type="entry name" value="ClpP/crotonase-like_dom_sf"/>
</dbReference>
<dbReference type="Proteomes" id="UP000635245">
    <property type="component" value="Unassembled WGS sequence"/>
</dbReference>
<name>A0A934QP06_9PSEU</name>
<comment type="subunit">
    <text evidence="2">Fourteen ClpP subunits assemble into 2 heptameric rings which stack back to back to give a disk-like structure with a central cavity, resembling the structure of eukaryotic proteasomes.</text>
</comment>
<dbReference type="PANTHER" id="PTHR10381:SF26">
    <property type="entry name" value="ATP-DEPENDENT CLP PROTEASE PROTEOLYTIC SUBUNIT-LIKE-RELATED"/>
    <property type="match status" value="1"/>
</dbReference>
<dbReference type="GO" id="GO:0004176">
    <property type="term" value="F:ATP-dependent peptidase activity"/>
    <property type="evidence" value="ECO:0007669"/>
    <property type="project" value="InterPro"/>
</dbReference>
<dbReference type="FunFam" id="3.90.226.10:FF:000002">
    <property type="entry name" value="ATP-dependent Clp protease proteolytic subunit"/>
    <property type="match status" value="1"/>
</dbReference>
<comment type="caution">
    <text evidence="4">The sequence shown here is derived from an EMBL/GenBank/DDBJ whole genome shotgun (WGS) entry which is preliminary data.</text>
</comment>
<dbReference type="Gene3D" id="3.90.226.10">
    <property type="entry name" value="2-enoyl-CoA Hydratase, Chain A, domain 1"/>
    <property type="match status" value="1"/>
</dbReference>
<gene>
    <name evidence="2" type="primary">clpP</name>
    <name evidence="4" type="ORF">JHE00_03790</name>
</gene>
<dbReference type="AlphaFoldDB" id="A0A934QP06"/>
<dbReference type="InterPro" id="IPR001907">
    <property type="entry name" value="ClpP"/>
</dbReference>